<evidence type="ECO:0000313" key="8">
    <source>
        <dbReference type="Proteomes" id="UP000615446"/>
    </source>
</evidence>
<dbReference type="InterPro" id="IPR051681">
    <property type="entry name" value="Ser/Thr_Kinases-Pseudokinases"/>
</dbReference>
<protein>
    <submittedName>
        <fullName evidence="7">Kinase-like domain-containing protein</fullName>
    </submittedName>
</protein>
<evidence type="ECO:0000259" key="6">
    <source>
        <dbReference type="PROSITE" id="PS50011"/>
    </source>
</evidence>
<dbReference type="SUPFAM" id="SSF56112">
    <property type="entry name" value="Protein kinase-like (PK-like)"/>
    <property type="match status" value="1"/>
</dbReference>
<keyword evidence="4 5" id="KW-0067">ATP-binding</keyword>
<evidence type="ECO:0000256" key="3">
    <source>
        <dbReference type="ARBA" id="ARBA00022777"/>
    </source>
</evidence>
<feature type="domain" description="Protein kinase" evidence="6">
    <location>
        <begin position="26"/>
        <end position="285"/>
    </location>
</feature>
<dbReference type="Proteomes" id="UP000615446">
    <property type="component" value="Unassembled WGS sequence"/>
</dbReference>
<evidence type="ECO:0000256" key="1">
    <source>
        <dbReference type="ARBA" id="ARBA00022679"/>
    </source>
</evidence>
<dbReference type="PANTHER" id="PTHR44329">
    <property type="entry name" value="SERINE/THREONINE-PROTEIN KINASE TNNI3K-RELATED"/>
    <property type="match status" value="1"/>
</dbReference>
<dbReference type="PANTHER" id="PTHR44329:SF288">
    <property type="entry name" value="MITOGEN-ACTIVATED PROTEIN KINASE KINASE KINASE 20"/>
    <property type="match status" value="1"/>
</dbReference>
<keyword evidence="3 7" id="KW-0418">Kinase</keyword>
<accession>A0A8H3KVH3</accession>
<sequence length="323" mass="37482">MEEYYVDRLNGLLKNKIIDQYVSHDLVNSKIIGSGGTASVYVANWKDTPTIYAIKKSVNNKEVYLTFRANSHENIIQFRGVTKFEDEKKYSLILEYADGGTLGKYLRNNTIEWKIQLRLAKELTSAILWLHDDKEIVHGDLHPNNILVHRDTIKLTDFGRSFEKGKDCNNTGLYGVIPYVDPKTFDRKTSYKINEKSDIYSLGVLFWELTSHSSPFNYKTRNDYTLMLAILNGLREEPIQNTNAIFVGLYQKCWEHESDKRPDIRQVNLELKSIDSEKYNAPPVFYFKEETSEKIESEDSDLSNFEDCDLNKIDNLPRFNISS</sequence>
<dbReference type="InterPro" id="IPR000719">
    <property type="entry name" value="Prot_kinase_dom"/>
</dbReference>
<dbReference type="AlphaFoldDB" id="A0A8H3KVH3"/>
<dbReference type="InterPro" id="IPR011009">
    <property type="entry name" value="Kinase-like_dom_sf"/>
</dbReference>
<dbReference type="OrthoDB" id="2339757at2759"/>
<evidence type="ECO:0000256" key="5">
    <source>
        <dbReference type="PROSITE-ProRule" id="PRU10141"/>
    </source>
</evidence>
<proteinExistence type="predicted"/>
<keyword evidence="2 5" id="KW-0547">Nucleotide-binding</keyword>
<evidence type="ECO:0000256" key="4">
    <source>
        <dbReference type="ARBA" id="ARBA00022840"/>
    </source>
</evidence>
<name>A0A8H3KVH3_9GLOM</name>
<organism evidence="7 8">
    <name type="scientific">Rhizophagus clarus</name>
    <dbReference type="NCBI Taxonomy" id="94130"/>
    <lineage>
        <taxon>Eukaryota</taxon>
        <taxon>Fungi</taxon>
        <taxon>Fungi incertae sedis</taxon>
        <taxon>Mucoromycota</taxon>
        <taxon>Glomeromycotina</taxon>
        <taxon>Glomeromycetes</taxon>
        <taxon>Glomerales</taxon>
        <taxon>Glomeraceae</taxon>
        <taxon>Rhizophagus</taxon>
    </lineage>
</organism>
<dbReference type="PROSITE" id="PS50011">
    <property type="entry name" value="PROTEIN_KINASE_DOM"/>
    <property type="match status" value="1"/>
</dbReference>
<dbReference type="EMBL" id="BLAL01000012">
    <property type="protein sequence ID" value="GES74728.1"/>
    <property type="molecule type" value="Genomic_DNA"/>
</dbReference>
<dbReference type="PROSITE" id="PS00107">
    <property type="entry name" value="PROTEIN_KINASE_ATP"/>
    <property type="match status" value="1"/>
</dbReference>
<dbReference type="PRINTS" id="PR00109">
    <property type="entry name" value="TYRKINASE"/>
</dbReference>
<evidence type="ECO:0000256" key="2">
    <source>
        <dbReference type="ARBA" id="ARBA00022741"/>
    </source>
</evidence>
<reference evidence="7" key="1">
    <citation type="submission" date="2019-10" db="EMBL/GenBank/DDBJ databases">
        <title>Conservation and host-specific expression of non-tandemly repeated heterogenous ribosome RNA gene in arbuscular mycorrhizal fungi.</title>
        <authorList>
            <person name="Maeda T."/>
            <person name="Kobayashi Y."/>
            <person name="Nakagawa T."/>
            <person name="Ezawa T."/>
            <person name="Yamaguchi K."/>
            <person name="Bino T."/>
            <person name="Nishimoto Y."/>
            <person name="Shigenobu S."/>
            <person name="Kawaguchi M."/>
        </authorList>
    </citation>
    <scope>NUCLEOTIDE SEQUENCE</scope>
    <source>
        <strain evidence="7">HR1</strain>
    </source>
</reference>
<dbReference type="GO" id="GO:0005524">
    <property type="term" value="F:ATP binding"/>
    <property type="evidence" value="ECO:0007669"/>
    <property type="project" value="UniProtKB-UniRule"/>
</dbReference>
<feature type="binding site" evidence="5">
    <location>
        <position position="56"/>
    </location>
    <ligand>
        <name>ATP</name>
        <dbReference type="ChEBI" id="CHEBI:30616"/>
    </ligand>
</feature>
<evidence type="ECO:0000313" key="7">
    <source>
        <dbReference type="EMBL" id="GES74728.1"/>
    </source>
</evidence>
<dbReference type="Pfam" id="PF00069">
    <property type="entry name" value="Pkinase"/>
    <property type="match status" value="1"/>
</dbReference>
<keyword evidence="1" id="KW-0808">Transferase</keyword>
<dbReference type="GO" id="GO:0004674">
    <property type="term" value="F:protein serine/threonine kinase activity"/>
    <property type="evidence" value="ECO:0007669"/>
    <property type="project" value="TreeGrafter"/>
</dbReference>
<comment type="caution">
    <text evidence="7">The sequence shown here is derived from an EMBL/GenBank/DDBJ whole genome shotgun (WGS) entry which is preliminary data.</text>
</comment>
<dbReference type="InterPro" id="IPR001245">
    <property type="entry name" value="Ser-Thr/Tyr_kinase_cat_dom"/>
</dbReference>
<dbReference type="Gene3D" id="1.10.510.10">
    <property type="entry name" value="Transferase(Phosphotransferase) domain 1"/>
    <property type="match status" value="1"/>
</dbReference>
<gene>
    <name evidence="7" type="ORF">RCL2_000219500</name>
</gene>
<dbReference type="InterPro" id="IPR017441">
    <property type="entry name" value="Protein_kinase_ATP_BS"/>
</dbReference>